<proteinExistence type="predicted"/>
<feature type="region of interest" description="Disordered" evidence="1">
    <location>
        <begin position="44"/>
        <end position="72"/>
    </location>
</feature>
<dbReference type="AlphaFoldDB" id="A0A835S0C9"/>
<evidence type="ECO:0000313" key="2">
    <source>
        <dbReference type="EMBL" id="KAG0495282.1"/>
    </source>
</evidence>
<sequence>MLFSISSGHWRVSGGWSSRYEVIIDYFNETDNWSPSYRLDQQGLSETWSPGSLSKSTVERTNDEDSPNILGS</sequence>
<feature type="compositionally biased region" description="Polar residues" evidence="1">
    <location>
        <begin position="44"/>
        <end position="56"/>
    </location>
</feature>
<protein>
    <submittedName>
        <fullName evidence="2">Uncharacterized protein</fullName>
    </submittedName>
</protein>
<evidence type="ECO:0000256" key="1">
    <source>
        <dbReference type="SAM" id="MobiDB-lite"/>
    </source>
</evidence>
<evidence type="ECO:0000313" key="3">
    <source>
        <dbReference type="Proteomes" id="UP000639772"/>
    </source>
</evidence>
<dbReference type="Proteomes" id="UP000639772">
    <property type="component" value="Unassembled WGS sequence"/>
</dbReference>
<organism evidence="2 3">
    <name type="scientific">Vanilla planifolia</name>
    <name type="common">Vanilla</name>
    <dbReference type="NCBI Taxonomy" id="51239"/>
    <lineage>
        <taxon>Eukaryota</taxon>
        <taxon>Viridiplantae</taxon>
        <taxon>Streptophyta</taxon>
        <taxon>Embryophyta</taxon>
        <taxon>Tracheophyta</taxon>
        <taxon>Spermatophyta</taxon>
        <taxon>Magnoliopsida</taxon>
        <taxon>Liliopsida</taxon>
        <taxon>Asparagales</taxon>
        <taxon>Orchidaceae</taxon>
        <taxon>Vanilloideae</taxon>
        <taxon>Vanilleae</taxon>
        <taxon>Vanilla</taxon>
    </lineage>
</organism>
<accession>A0A835S0C9</accession>
<reference evidence="2 3" key="1">
    <citation type="journal article" date="2020" name="Nat. Food">
        <title>A phased Vanilla planifolia genome enables genetic improvement of flavour and production.</title>
        <authorList>
            <person name="Hasing T."/>
            <person name="Tang H."/>
            <person name="Brym M."/>
            <person name="Khazi F."/>
            <person name="Huang T."/>
            <person name="Chambers A.H."/>
        </authorList>
    </citation>
    <scope>NUCLEOTIDE SEQUENCE [LARGE SCALE GENOMIC DNA]</scope>
    <source>
        <tissue evidence="2">Leaf</tissue>
    </source>
</reference>
<name>A0A835S0C9_VANPL</name>
<dbReference type="EMBL" id="JADCNM010000002">
    <property type="protein sequence ID" value="KAG0495282.1"/>
    <property type="molecule type" value="Genomic_DNA"/>
</dbReference>
<comment type="caution">
    <text evidence="2">The sequence shown here is derived from an EMBL/GenBank/DDBJ whole genome shotgun (WGS) entry which is preliminary data.</text>
</comment>
<gene>
    <name evidence="2" type="ORF">HPP92_006276</name>
</gene>